<keyword evidence="2" id="KW-0238">DNA-binding</keyword>
<accession>A0A386ZHP9</accession>
<dbReference type="NCBIfam" id="TIGR01764">
    <property type="entry name" value="excise"/>
    <property type="match status" value="1"/>
</dbReference>
<dbReference type="EMBL" id="CP032568">
    <property type="protein sequence ID" value="AYF76105.1"/>
    <property type="molecule type" value="Genomic_DNA"/>
</dbReference>
<dbReference type="Proteomes" id="UP000267164">
    <property type="component" value="Chromosome"/>
</dbReference>
<dbReference type="InterPro" id="IPR041657">
    <property type="entry name" value="HTH_17"/>
</dbReference>
<gene>
    <name evidence="2" type="ORF">D7D52_22235</name>
</gene>
<evidence type="ECO:0000259" key="1">
    <source>
        <dbReference type="Pfam" id="PF12728"/>
    </source>
</evidence>
<dbReference type="AlphaFoldDB" id="A0A386ZHP9"/>
<dbReference type="InterPro" id="IPR010093">
    <property type="entry name" value="SinI_DNA-bd"/>
</dbReference>
<protein>
    <submittedName>
        <fullName evidence="2">DNA-binding protein</fullName>
    </submittedName>
</protein>
<sequence>MTDRLYSVDEVADRLGLRVRTVRGYVRDGKLPATRIGKQYRINQADLEAFTGSPAPDAVRESVARHRHSEVSSIVEVDAVDQTTADRVSTLLTGTAGNRFANDQPLRVQTFYDRERARLKVILVGGLGDTARLLEYMEGVLAS</sequence>
<organism evidence="2 3">
    <name type="scientific">Nocardia yunnanensis</name>
    <dbReference type="NCBI Taxonomy" id="2382165"/>
    <lineage>
        <taxon>Bacteria</taxon>
        <taxon>Bacillati</taxon>
        <taxon>Actinomycetota</taxon>
        <taxon>Actinomycetes</taxon>
        <taxon>Mycobacteriales</taxon>
        <taxon>Nocardiaceae</taxon>
        <taxon>Nocardia</taxon>
    </lineage>
</organism>
<evidence type="ECO:0000313" key="2">
    <source>
        <dbReference type="EMBL" id="AYF76105.1"/>
    </source>
</evidence>
<dbReference type="KEGG" id="nyu:D7D52_22235"/>
<dbReference type="RefSeq" id="WP_120739286.1">
    <property type="nucleotide sequence ID" value="NZ_CP032568.1"/>
</dbReference>
<dbReference type="OrthoDB" id="3401953at2"/>
<proteinExistence type="predicted"/>
<name>A0A386ZHP9_9NOCA</name>
<dbReference type="GO" id="GO:0003677">
    <property type="term" value="F:DNA binding"/>
    <property type="evidence" value="ECO:0007669"/>
    <property type="project" value="UniProtKB-KW"/>
</dbReference>
<feature type="domain" description="Helix-turn-helix" evidence="1">
    <location>
        <begin position="5"/>
        <end position="50"/>
    </location>
</feature>
<reference evidence="2 3" key="1">
    <citation type="submission" date="2018-09" db="EMBL/GenBank/DDBJ databases">
        <title>Nocardia yunnanensis sp. nov., an actinomycete isolated from a soil sample.</title>
        <authorList>
            <person name="Zhang J."/>
        </authorList>
    </citation>
    <scope>NUCLEOTIDE SEQUENCE [LARGE SCALE GENOMIC DNA]</scope>
    <source>
        <strain evidence="2 3">CFHS0054</strain>
    </source>
</reference>
<keyword evidence="3" id="KW-1185">Reference proteome</keyword>
<dbReference type="InterPro" id="IPR009061">
    <property type="entry name" value="DNA-bd_dom_put_sf"/>
</dbReference>
<dbReference type="Pfam" id="PF12728">
    <property type="entry name" value="HTH_17"/>
    <property type="match status" value="1"/>
</dbReference>
<evidence type="ECO:0000313" key="3">
    <source>
        <dbReference type="Proteomes" id="UP000267164"/>
    </source>
</evidence>
<dbReference type="SUPFAM" id="SSF46955">
    <property type="entry name" value="Putative DNA-binding domain"/>
    <property type="match status" value="1"/>
</dbReference>